<sequence>MEHEQPPPPTTVTSDYQDLESRYKQAIERRTKQRDDYKARYRAAATQLTKYKLSVGGFPQLYDSYVTGRVESLRNKIWMFSLHHYEEEKGVTTRGRETQPNHVFVEHTKPNLPSDITPQRALESANWRPMIIESFLWKYFVFRVFNRFWWAGKHGVHMGNVYAVMKKNQSTAAELQSFQMWSATTTRLIRGSISRGDPGWTESCRKLLDDLVNEIHVAIKPYRFTEPGDMKNGIREVLQTAIELDEELSQPLAHFRWEFPRVGEEFDESRMKLAETEELDSTNSIKIIICPGITKRGQAGNFDKVDWLVTAKVSCSSPIAVSPLATHRAREAIPFKEQCMDKVNKLLEGVKTQGLYFSSQSPEKHRK</sequence>
<evidence type="ECO:0000313" key="1">
    <source>
        <dbReference type="EMBL" id="KAF7519625.1"/>
    </source>
</evidence>
<organism evidence="1 2">
    <name type="scientific">Penicillium crustosum</name>
    <name type="common">Blue mold fungus</name>
    <dbReference type="NCBI Taxonomy" id="36656"/>
    <lineage>
        <taxon>Eukaryota</taxon>
        <taxon>Fungi</taxon>
        <taxon>Dikarya</taxon>
        <taxon>Ascomycota</taxon>
        <taxon>Pezizomycotina</taxon>
        <taxon>Eurotiomycetes</taxon>
        <taxon>Eurotiomycetidae</taxon>
        <taxon>Eurotiales</taxon>
        <taxon>Aspergillaceae</taxon>
        <taxon>Penicillium</taxon>
    </lineage>
</organism>
<proteinExistence type="predicted"/>
<dbReference type="EMBL" id="JAAOZQ010000084">
    <property type="protein sequence ID" value="KAF7519625.1"/>
    <property type="molecule type" value="Genomic_DNA"/>
</dbReference>
<keyword evidence="2" id="KW-1185">Reference proteome</keyword>
<protein>
    <submittedName>
        <fullName evidence="1">Uncharacterized protein</fullName>
    </submittedName>
</protein>
<dbReference type="AlphaFoldDB" id="A0A9P5GGQ6"/>
<reference evidence="1" key="1">
    <citation type="submission" date="2020-02" db="EMBL/GenBank/DDBJ databases">
        <authorList>
            <person name="Lichtner F.J."/>
        </authorList>
    </citation>
    <scope>NUCLEOTIDE SEQUENCE</scope>
    <source>
        <strain evidence="1">G10</strain>
    </source>
</reference>
<evidence type="ECO:0000313" key="2">
    <source>
        <dbReference type="Proteomes" id="UP000701341"/>
    </source>
</evidence>
<accession>A0A9P5GGQ6</accession>
<gene>
    <name evidence="1" type="ORF">PCG10_009911</name>
</gene>
<comment type="caution">
    <text evidence="1">The sequence shown here is derived from an EMBL/GenBank/DDBJ whole genome shotgun (WGS) entry which is preliminary data.</text>
</comment>
<dbReference type="Proteomes" id="UP000701341">
    <property type="component" value="Unassembled WGS sequence"/>
</dbReference>
<name>A0A9P5GGQ6_PENCR</name>